<sequence>MKMGKVKAIEKTSCLSTGDLDIPDKFLLLTMVGQRNFQLGPVAITNTEDHWKLSIKSLMLSIS</sequence>
<protein>
    <submittedName>
        <fullName evidence="2">Uncharacterized protein</fullName>
    </submittedName>
</protein>
<dbReference type="WBParaSite" id="nRc.2.0.1.t18641-RA">
    <property type="protein sequence ID" value="nRc.2.0.1.t18641-RA"/>
    <property type="gene ID" value="nRc.2.0.1.g18641"/>
</dbReference>
<organism evidence="1 2">
    <name type="scientific">Romanomermis culicivorax</name>
    <name type="common">Nematode worm</name>
    <dbReference type="NCBI Taxonomy" id="13658"/>
    <lineage>
        <taxon>Eukaryota</taxon>
        <taxon>Metazoa</taxon>
        <taxon>Ecdysozoa</taxon>
        <taxon>Nematoda</taxon>
        <taxon>Enoplea</taxon>
        <taxon>Dorylaimia</taxon>
        <taxon>Mermithida</taxon>
        <taxon>Mermithoidea</taxon>
        <taxon>Mermithidae</taxon>
        <taxon>Romanomermis</taxon>
    </lineage>
</organism>
<evidence type="ECO:0000313" key="1">
    <source>
        <dbReference type="Proteomes" id="UP000887565"/>
    </source>
</evidence>
<reference evidence="2" key="1">
    <citation type="submission" date="2022-11" db="UniProtKB">
        <authorList>
            <consortium name="WormBaseParasite"/>
        </authorList>
    </citation>
    <scope>IDENTIFICATION</scope>
</reference>
<dbReference type="Proteomes" id="UP000887565">
    <property type="component" value="Unplaced"/>
</dbReference>
<keyword evidence="1" id="KW-1185">Reference proteome</keyword>
<accession>A0A915IYY0</accession>
<evidence type="ECO:0000313" key="2">
    <source>
        <dbReference type="WBParaSite" id="nRc.2.0.1.t18641-RA"/>
    </source>
</evidence>
<dbReference type="AlphaFoldDB" id="A0A915IYY0"/>
<name>A0A915IYY0_ROMCU</name>
<proteinExistence type="predicted"/>